<gene>
    <name evidence="2" type="ORF">DQ400_08400</name>
</gene>
<feature type="domain" description="SMc04008-like" evidence="1">
    <location>
        <begin position="33"/>
        <end position="98"/>
    </location>
</feature>
<dbReference type="RefSeq" id="WP_113269346.1">
    <property type="nucleotide sequence ID" value="NZ_QNTU01000004.1"/>
</dbReference>
<dbReference type="InterPro" id="IPR023163">
    <property type="entry name" value="SMc04008-like_domain"/>
</dbReference>
<name>A0A365TRY0_9GAMM</name>
<dbReference type="InterPro" id="IPR036810">
    <property type="entry name" value="SMc04008-like_sf"/>
</dbReference>
<dbReference type="Proteomes" id="UP000252204">
    <property type="component" value="Unassembled WGS sequence"/>
</dbReference>
<organism evidence="2 3">
    <name type="scientific">Vreelandella sulfidaeris</name>
    <dbReference type="NCBI Taxonomy" id="115553"/>
    <lineage>
        <taxon>Bacteria</taxon>
        <taxon>Pseudomonadati</taxon>
        <taxon>Pseudomonadota</taxon>
        <taxon>Gammaproteobacteria</taxon>
        <taxon>Oceanospirillales</taxon>
        <taxon>Halomonadaceae</taxon>
        <taxon>Vreelandella</taxon>
    </lineage>
</organism>
<protein>
    <submittedName>
        <fullName evidence="2">DUF1244 domain-containing protein</fullName>
    </submittedName>
</protein>
<comment type="caution">
    <text evidence="2">The sequence shown here is derived from an EMBL/GenBank/DDBJ whole genome shotgun (WGS) entry which is preliminary data.</text>
</comment>
<dbReference type="AlphaFoldDB" id="A0A365TRY0"/>
<dbReference type="SUPFAM" id="SSF158757">
    <property type="entry name" value="SMc04008-like"/>
    <property type="match status" value="1"/>
</dbReference>
<accession>A0A365TRY0</accession>
<dbReference type="Pfam" id="PF06844">
    <property type="entry name" value="DUF1244"/>
    <property type="match status" value="1"/>
</dbReference>
<dbReference type="OrthoDB" id="9802252at2"/>
<dbReference type="EMBL" id="QNTU01000004">
    <property type="protein sequence ID" value="RBI67698.1"/>
    <property type="molecule type" value="Genomic_DNA"/>
</dbReference>
<keyword evidence="3" id="KW-1185">Reference proteome</keyword>
<reference evidence="3" key="1">
    <citation type="submission" date="2018-06" db="EMBL/GenBank/DDBJ databases">
        <title>Whole genome sequencing of four bacterial strains from South Shetland trench revealing bio-synthetic gene clusters.</title>
        <authorList>
            <person name="Abdel-Mageed W.M."/>
            <person name="Lehri B."/>
            <person name="Jarmusch S."/>
            <person name="Miranda K."/>
            <person name="Goodfellow M."/>
            <person name="Jaspars M."/>
            <person name="Karlyshev A.V."/>
        </authorList>
    </citation>
    <scope>NUCLEOTIDE SEQUENCE [LARGE SCALE GENOMIC DNA]</scope>
    <source>
        <strain evidence="3">SST4</strain>
    </source>
</reference>
<evidence type="ECO:0000313" key="3">
    <source>
        <dbReference type="Proteomes" id="UP000252204"/>
    </source>
</evidence>
<dbReference type="Gene3D" id="1.10.3340.10">
    <property type="entry name" value="SMc04008-like"/>
    <property type="match status" value="1"/>
</dbReference>
<sequence length="108" mass="12377">MSAFDELDPTTRTELEAAAFRRLLEHLDDNKDVQNIDLMILADFCRNCLSKWLVAAADAKDKSLSYEEAREYVYGIPYSEWKELYQGKATPEQLAALDARQARKGTEE</sequence>
<proteinExistence type="predicted"/>
<evidence type="ECO:0000313" key="2">
    <source>
        <dbReference type="EMBL" id="RBI67698.1"/>
    </source>
</evidence>
<evidence type="ECO:0000259" key="1">
    <source>
        <dbReference type="Pfam" id="PF06844"/>
    </source>
</evidence>